<gene>
    <name evidence="5" type="ORF">ASZ78_009615</name>
</gene>
<dbReference type="GO" id="GO:0005801">
    <property type="term" value="C:cis-Golgi network"/>
    <property type="evidence" value="ECO:0007669"/>
    <property type="project" value="InterPro"/>
</dbReference>
<dbReference type="GO" id="GO:0000137">
    <property type="term" value="C:Golgi cis cisterna"/>
    <property type="evidence" value="ECO:0007669"/>
    <property type="project" value="TreeGrafter"/>
</dbReference>
<comment type="caution">
    <text evidence="5">The sequence shown here is derived from an EMBL/GenBank/DDBJ whole genome shotgun (WGS) entry which is preliminary data.</text>
</comment>
<feature type="domain" description="Golgin subfamily A conserved" evidence="4">
    <location>
        <begin position="948"/>
        <end position="976"/>
    </location>
</feature>
<dbReference type="PANTHER" id="PTHR10881">
    <property type="entry name" value="GOLGIN SUBFAMILY A MEMBER-RELATED"/>
    <property type="match status" value="1"/>
</dbReference>
<feature type="compositionally biased region" description="Basic and acidic residues" evidence="3">
    <location>
        <begin position="80"/>
        <end position="95"/>
    </location>
</feature>
<protein>
    <recommendedName>
        <fullName evidence="4">Golgin subfamily A conserved domain-containing protein</fullName>
    </recommendedName>
</protein>
<dbReference type="STRING" id="9009.A0A226NPX6"/>
<evidence type="ECO:0000256" key="1">
    <source>
        <dbReference type="ARBA" id="ARBA00023054"/>
    </source>
</evidence>
<organism evidence="5 6">
    <name type="scientific">Callipepla squamata</name>
    <name type="common">Scaled quail</name>
    <dbReference type="NCBI Taxonomy" id="9009"/>
    <lineage>
        <taxon>Eukaryota</taxon>
        <taxon>Metazoa</taxon>
        <taxon>Chordata</taxon>
        <taxon>Craniata</taxon>
        <taxon>Vertebrata</taxon>
        <taxon>Euteleostomi</taxon>
        <taxon>Archelosauria</taxon>
        <taxon>Archosauria</taxon>
        <taxon>Dinosauria</taxon>
        <taxon>Saurischia</taxon>
        <taxon>Theropoda</taxon>
        <taxon>Coelurosauria</taxon>
        <taxon>Aves</taxon>
        <taxon>Neognathae</taxon>
        <taxon>Galloanserae</taxon>
        <taxon>Galliformes</taxon>
        <taxon>Odontophoridae</taxon>
        <taxon>Callipepla</taxon>
    </lineage>
</organism>
<dbReference type="Proteomes" id="UP000198323">
    <property type="component" value="Unassembled WGS sequence"/>
</dbReference>
<name>A0A226NPX6_CALSU</name>
<evidence type="ECO:0000256" key="2">
    <source>
        <dbReference type="SAM" id="Coils"/>
    </source>
</evidence>
<feature type="coiled-coil region" evidence="2">
    <location>
        <begin position="294"/>
        <end position="741"/>
    </location>
</feature>
<dbReference type="PANTHER" id="PTHR10881:SF46">
    <property type="entry name" value="GOLGIN SUBFAMILY A MEMBER 2"/>
    <property type="match status" value="1"/>
</dbReference>
<proteinExistence type="predicted"/>
<evidence type="ECO:0000256" key="3">
    <source>
        <dbReference type="SAM" id="MobiDB-lite"/>
    </source>
</evidence>
<sequence length="1086" mass="123951">MADGSRQSKLAAAKKKLKEYQQKNSPGATAGAKKKRKTKEGSRPETPTNDDHQSPENLKEYQQKNSPGATAGAKKKRKTKEGSRPETPTNDDHQSPENIQNILKVLVSDLNRSNGVAIPSLDKRKAYFDSDVATRNADQLAADVPVLSNTSSLPSCASVLPAPGSTQLTQIHEAEDHKNTVDENRSLSSTESLRQLSEQLNGLVSQSTSYVNGESVVSSTNIKEMEKQQNQEAVNQLEKEKKEFEQKFSKEQAALREQLQVHIQTIGILVSEKSELQTALGHTQQAARQKSGEAEDLAARLQSSRQRVSELERTLSSISMQQKQSEKHNKELVKERDNLKLELYKHSKGSEEIKQQNSELSEKLRSLVSENSAMKLDVEDLHKKLEMAELMIQQFSNQSGNVDANQQLQMALEERASLETHIAQLSESLHQLQAERDQYVEKLKEEGSIWQQRVQQLSEQVHTMTEEKEKYLAQIRELETNVTELLSKSAVKPMDVEPSLPAGPTAAELSLQEEIQRLQHEKEELHGQYQAQVRDNEQLSHLNQEQEERLLELEKTVQRYSEESVDRQQILESMQSDKATISRALSQNRELKEQLAELQNGFVKLTNENMEVTSALQSEQHVKKELAKKLGQLQENLGELKETLELRTQEARALQEQRDQYYGHLQQYTVAYQQLAAEKEELQKQYLLQTQLMDRLQHEEVQGKVTVEMHLKELQQTKESLEAVAKENKELQAQISQLAAELDGRMLHRLEGDGVESETMTEEMKNPSFVIPEKFESHEEMVTFLTSAMSQVEKEREEMRQQLAAQKQQCRNLLQQIAAVRQEQQRDVTLSGDSTMDSVPVEVHEALKTAMEKLQSRFTDLMQEKADLKERLEELEHRCIQLSGETDTIGEYIALYQSQRAILKQRHQEKEEYISRLAQDKEEMKARNLFCSTTDRPGEQLQCKPSWIKLLELQDLVMRLVKERNEWYSKYVAAAQNPEVLASQNENALPMERRIELNATDGEGLREVNLADEAEQEAAALHQSGFYPIDTKAAQPSQEDPTAKQIMQLLREIQNPQERLGSSLENPCIPFFYRADENDEVKIMVV</sequence>
<feature type="compositionally biased region" description="Basic and acidic residues" evidence="3">
    <location>
        <begin position="39"/>
        <end position="62"/>
    </location>
</feature>
<dbReference type="GO" id="GO:0032580">
    <property type="term" value="C:Golgi cisterna membrane"/>
    <property type="evidence" value="ECO:0007669"/>
    <property type="project" value="TreeGrafter"/>
</dbReference>
<feature type="coiled-coil region" evidence="2">
    <location>
        <begin position="220"/>
        <end position="254"/>
    </location>
</feature>
<reference evidence="5 6" key="1">
    <citation type="submission" date="2016-07" db="EMBL/GenBank/DDBJ databases">
        <title>Disparate Historic Effective Population Sizes Predicted by Modern Levels of Genome Diversity for the Scaled Quail (Callipepla squamata) and the Northern Bobwhite (Colinus virginianus): Inferences from First and Second Generation Draft Genome Assemblies for Sympatric New World Quail.</title>
        <authorList>
            <person name="Oldeschulte D.L."/>
            <person name="Halley Y.A."/>
            <person name="Bhattarai E.K."/>
            <person name="Brashear W.A."/>
            <person name="Hill J."/>
            <person name="Metz R.P."/>
            <person name="Johnson C.D."/>
            <person name="Rollins D."/>
            <person name="Peterson M.J."/>
            <person name="Bickhart D.M."/>
            <person name="Decker J.E."/>
            <person name="Seabury C.M."/>
        </authorList>
    </citation>
    <scope>NUCLEOTIDE SEQUENCE [LARGE SCALE GENOMIC DNA]</scope>
    <source>
        <strain evidence="5 6">Texas</strain>
        <tissue evidence="5">Leg muscle</tissue>
    </source>
</reference>
<dbReference type="AlphaFoldDB" id="A0A226NPX6"/>
<dbReference type="EMBL" id="MCFN01000004">
    <property type="protein sequence ID" value="OXB69139.1"/>
    <property type="molecule type" value="Genomic_DNA"/>
</dbReference>
<feature type="coiled-coil region" evidence="2">
    <location>
        <begin position="782"/>
        <end position="927"/>
    </location>
</feature>
<evidence type="ECO:0000313" key="5">
    <source>
        <dbReference type="EMBL" id="OXB69139.1"/>
    </source>
</evidence>
<dbReference type="Pfam" id="PF19046">
    <property type="entry name" value="GM130_C"/>
    <property type="match status" value="1"/>
</dbReference>
<dbReference type="OrthoDB" id="5978643at2759"/>
<accession>A0A226NPX6</accession>
<keyword evidence="6" id="KW-1185">Reference proteome</keyword>
<evidence type="ECO:0000313" key="6">
    <source>
        <dbReference type="Proteomes" id="UP000198323"/>
    </source>
</evidence>
<dbReference type="Pfam" id="PF15070">
    <property type="entry name" value="GOLGA2L5"/>
    <property type="match status" value="2"/>
</dbReference>
<dbReference type="InterPro" id="IPR043976">
    <property type="entry name" value="GOLGA_cons_dom"/>
</dbReference>
<dbReference type="GO" id="GO:0007030">
    <property type="term" value="P:Golgi organization"/>
    <property type="evidence" value="ECO:0007669"/>
    <property type="project" value="TreeGrafter"/>
</dbReference>
<dbReference type="InterPro" id="IPR043937">
    <property type="entry name" value="GOLGA_C"/>
</dbReference>
<evidence type="ECO:0000259" key="4">
    <source>
        <dbReference type="Pfam" id="PF15070"/>
    </source>
</evidence>
<dbReference type="InterPro" id="IPR024858">
    <property type="entry name" value="GOLGA"/>
</dbReference>
<feature type="domain" description="Golgin subfamily A conserved" evidence="4">
    <location>
        <begin position="424"/>
        <end position="927"/>
    </location>
</feature>
<feature type="region of interest" description="Disordered" evidence="3">
    <location>
        <begin position="1"/>
        <end position="97"/>
    </location>
</feature>
<keyword evidence="1 2" id="KW-0175">Coiled coil</keyword>